<evidence type="ECO:0000256" key="10">
    <source>
        <dbReference type="ARBA" id="ARBA00068717"/>
    </source>
</evidence>
<keyword evidence="6" id="KW-0560">Oxidoreductase</keyword>
<evidence type="ECO:0000256" key="5">
    <source>
        <dbReference type="ARBA" id="ARBA00022989"/>
    </source>
</evidence>
<comment type="function">
    <text evidence="9">Catalyzes the reduction of all-trans-retinal to all-trans-retinol in the presence of NADPH.</text>
</comment>
<dbReference type="PRINTS" id="PR00081">
    <property type="entry name" value="GDHRDH"/>
</dbReference>
<evidence type="ECO:0000256" key="3">
    <source>
        <dbReference type="ARBA" id="ARBA00022692"/>
    </source>
</evidence>
<evidence type="ECO:0000256" key="11">
    <source>
        <dbReference type="ARBA" id="ARBA00082544"/>
    </source>
</evidence>
<evidence type="ECO:0000256" key="12">
    <source>
        <dbReference type="RuleBase" id="RU000363"/>
    </source>
</evidence>
<organism evidence="14">
    <name type="scientific">Corethrella appendiculata</name>
    <dbReference type="NCBI Taxonomy" id="1370023"/>
    <lineage>
        <taxon>Eukaryota</taxon>
        <taxon>Metazoa</taxon>
        <taxon>Ecdysozoa</taxon>
        <taxon>Arthropoda</taxon>
        <taxon>Hexapoda</taxon>
        <taxon>Insecta</taxon>
        <taxon>Pterygota</taxon>
        <taxon>Neoptera</taxon>
        <taxon>Endopterygota</taxon>
        <taxon>Diptera</taxon>
        <taxon>Nematocera</taxon>
        <taxon>Culicoidea</taxon>
        <taxon>Chaoboridae</taxon>
        <taxon>Corethrella</taxon>
    </lineage>
</organism>
<dbReference type="InterPro" id="IPR002347">
    <property type="entry name" value="SDR_fam"/>
</dbReference>
<comment type="similarity">
    <text evidence="2 12">Belongs to the short-chain dehydrogenases/reductases (SDR) family.</text>
</comment>
<evidence type="ECO:0000256" key="13">
    <source>
        <dbReference type="SAM" id="Phobius"/>
    </source>
</evidence>
<comment type="subcellular location">
    <subcellularLocation>
        <location evidence="1">Membrane</location>
        <topology evidence="1">Multi-pass membrane protein</topology>
    </subcellularLocation>
</comment>
<feature type="non-terminal residue" evidence="14">
    <location>
        <position position="1"/>
    </location>
</feature>
<dbReference type="PANTHER" id="PTHR24322:SF748">
    <property type="entry name" value="FI23927P1-RELATED"/>
    <property type="match status" value="1"/>
</dbReference>
<dbReference type="EMBL" id="GANO01003482">
    <property type="protein sequence ID" value="JAB56389.1"/>
    <property type="molecule type" value="mRNA"/>
</dbReference>
<dbReference type="InterPro" id="IPR036291">
    <property type="entry name" value="NAD(P)-bd_dom_sf"/>
</dbReference>
<evidence type="ECO:0000256" key="6">
    <source>
        <dbReference type="ARBA" id="ARBA00023002"/>
    </source>
</evidence>
<keyword evidence="5 13" id="KW-1133">Transmembrane helix</keyword>
<dbReference type="PANTHER" id="PTHR24322">
    <property type="entry name" value="PKSB"/>
    <property type="match status" value="1"/>
</dbReference>
<evidence type="ECO:0000256" key="2">
    <source>
        <dbReference type="ARBA" id="ARBA00006484"/>
    </source>
</evidence>
<dbReference type="FunFam" id="3.40.50.720:FF:000131">
    <property type="entry name" value="Short-chain dehydrogenase/reductase 3"/>
    <property type="match status" value="1"/>
</dbReference>
<evidence type="ECO:0000256" key="7">
    <source>
        <dbReference type="ARBA" id="ARBA00023098"/>
    </source>
</evidence>
<dbReference type="GO" id="GO:0016020">
    <property type="term" value="C:membrane"/>
    <property type="evidence" value="ECO:0007669"/>
    <property type="project" value="UniProtKB-SubCell"/>
</dbReference>
<keyword evidence="8 13" id="KW-0472">Membrane</keyword>
<evidence type="ECO:0000256" key="9">
    <source>
        <dbReference type="ARBA" id="ARBA00059620"/>
    </source>
</evidence>
<dbReference type="GO" id="GO:0005811">
    <property type="term" value="C:lipid droplet"/>
    <property type="evidence" value="ECO:0007669"/>
    <property type="project" value="TreeGrafter"/>
</dbReference>
<evidence type="ECO:0000256" key="4">
    <source>
        <dbReference type="ARBA" id="ARBA00022857"/>
    </source>
</evidence>
<sequence>LDYVKLFVGLLGTVMSTIALTIPEILKSLKELVFPRSPKSIKNQVALVTGGANGLGKQLCIELAKHGCNIAVCDLDLDNAKHTAQHLKSSLKVKACAYKLDISDYNAVCDVEKAIEKDLGPVDILVNNAGILPLMSLREGSVKEIQQIVDVNLVSHFWTIRVFLDGMIKRKRGHVVGIASLSSYIPAARMISYAASKHGVRGLMNALNDELYFDGLKDEIHTTVVYPYFIRTRKQMVQVVENIKAVKNAPMLTPEFAAKVIVEGILRNDSEIFVPRWIGSTVKLFEILPEAVKRIIRDLITKKDLPRMMQLQKKDA</sequence>
<dbReference type="SUPFAM" id="SSF51735">
    <property type="entry name" value="NAD(P)-binding Rossmann-fold domains"/>
    <property type="match status" value="1"/>
</dbReference>
<keyword evidence="7" id="KW-0443">Lipid metabolism</keyword>
<dbReference type="Pfam" id="PF00106">
    <property type="entry name" value="adh_short"/>
    <property type="match status" value="1"/>
</dbReference>
<protein>
    <recommendedName>
        <fullName evidence="10">Short-chain dehydrogenase/reductase 3</fullName>
    </recommendedName>
    <alternativeName>
        <fullName evidence="11">Retinal short-chain dehydrogenase/reductase 1</fullName>
    </alternativeName>
</protein>
<name>U5EGE0_9DIPT</name>
<evidence type="ECO:0000256" key="8">
    <source>
        <dbReference type="ARBA" id="ARBA00023136"/>
    </source>
</evidence>
<proteinExistence type="evidence at transcript level"/>
<evidence type="ECO:0000313" key="14">
    <source>
        <dbReference type="EMBL" id="JAB56389.1"/>
    </source>
</evidence>
<feature type="transmembrane region" description="Helical" evidence="13">
    <location>
        <begin position="6"/>
        <end position="26"/>
    </location>
</feature>
<reference evidence="14" key="1">
    <citation type="journal article" date="2014" name="Insect Biochem. Mol. Biol.">
        <title>An insight into the sialome of the frog biting fly, Corethrella appendiculata.</title>
        <authorList>
            <person name="Ribeiro J.M.C."/>
            <person name="Chagas A.C."/>
            <person name="Pham V.M."/>
            <person name="Lounibos L.P."/>
            <person name="Calvo E."/>
        </authorList>
    </citation>
    <scope>NUCLEOTIDE SEQUENCE</scope>
    <source>
        <tissue evidence="14">Salivary glands</tissue>
    </source>
</reference>
<dbReference type="AlphaFoldDB" id="U5EGE0"/>
<dbReference type="PRINTS" id="PR00080">
    <property type="entry name" value="SDRFAMILY"/>
</dbReference>
<evidence type="ECO:0000256" key="1">
    <source>
        <dbReference type="ARBA" id="ARBA00004141"/>
    </source>
</evidence>
<accession>U5EGE0</accession>
<keyword evidence="4" id="KW-0521">NADP</keyword>
<dbReference type="GO" id="GO:0052650">
    <property type="term" value="F:all-trans-retinol dehydrogenase (NADP+) activity"/>
    <property type="evidence" value="ECO:0007669"/>
    <property type="project" value="UniProtKB-ARBA"/>
</dbReference>
<keyword evidence="3 13" id="KW-0812">Transmembrane</keyword>
<dbReference type="Gene3D" id="3.40.50.720">
    <property type="entry name" value="NAD(P)-binding Rossmann-like Domain"/>
    <property type="match status" value="1"/>
</dbReference>